<dbReference type="Proteomes" id="UP000509302">
    <property type="component" value="Chromosome"/>
</dbReference>
<reference evidence="1 2" key="1">
    <citation type="journal article" date="2006" name="Int. J. Syst. Evol. Microbiol.">
        <title>Costertonia aggregata gen. nov., sp. nov., a mesophilic marine bacterium of the family Flavobacteriaceae, isolated from a mature biofilm.</title>
        <authorList>
            <person name="Kwon K.K."/>
            <person name="Lee Y.K."/>
            <person name="Lee H.K."/>
        </authorList>
    </citation>
    <scope>NUCLEOTIDE SEQUENCE [LARGE SCALE GENOMIC DNA]</scope>
    <source>
        <strain evidence="1 2">KCCM 42265</strain>
    </source>
</reference>
<gene>
    <name evidence="1" type="ORF">HYG79_03780</name>
</gene>
<name>A0A7H9AM38_9FLAO</name>
<keyword evidence="2" id="KW-1185">Reference proteome</keyword>
<evidence type="ECO:0008006" key="3">
    <source>
        <dbReference type="Google" id="ProtNLM"/>
    </source>
</evidence>
<dbReference type="SUPFAM" id="SSF101898">
    <property type="entry name" value="NHL repeat"/>
    <property type="match status" value="1"/>
</dbReference>
<dbReference type="RefSeq" id="WP_179240835.1">
    <property type="nucleotide sequence ID" value="NZ_CP058595.1"/>
</dbReference>
<proteinExistence type="predicted"/>
<accession>A0A7H9AM38</accession>
<evidence type="ECO:0000313" key="2">
    <source>
        <dbReference type="Proteomes" id="UP000509302"/>
    </source>
</evidence>
<organism evidence="1 2">
    <name type="scientific">Costertonia aggregata</name>
    <dbReference type="NCBI Taxonomy" id="343403"/>
    <lineage>
        <taxon>Bacteria</taxon>
        <taxon>Pseudomonadati</taxon>
        <taxon>Bacteroidota</taxon>
        <taxon>Flavobacteriia</taxon>
        <taxon>Flavobacteriales</taxon>
        <taxon>Flavobacteriaceae</taxon>
        <taxon>Costertonia</taxon>
    </lineage>
</organism>
<dbReference type="PROSITE" id="PS51257">
    <property type="entry name" value="PROKAR_LIPOPROTEIN"/>
    <property type="match status" value="1"/>
</dbReference>
<sequence length="363" mass="42335">MKIKVVCMIIVFLFSGCKENSVIKKEINNEFPYSIKFNNDSYLSYTNNVLFERHKSKDTLSNVHFIEFKNDNIDLNTKRMILPSFNKDLLELTDELIILNTRPRTQGKNRKSTDFLTKYDKNLKEVLRKDMDISKYPSGNSFIIGDDDKLFYITDGFKFREKPKLIISEIDDSFNVLNQKIIERKIGDVARCDPVQSIFIRGVGLVVISKLEYRNNSHKHKIEMFDLNSNETWSENLMDPVKHLGYSEKEKKIFIVTEKEGDEISIWDYKGNKQVADYVTNVEPISIISNDDTIFLLEKHQHEGIITKIDFSGKTINTLNIPVKLQADKENITNTLIHRQNQLYLVCLDNFKNLLTVNKIQDK</sequence>
<evidence type="ECO:0000313" key="1">
    <source>
        <dbReference type="EMBL" id="QLG44501.1"/>
    </source>
</evidence>
<dbReference type="EMBL" id="CP058595">
    <property type="protein sequence ID" value="QLG44501.1"/>
    <property type="molecule type" value="Genomic_DNA"/>
</dbReference>
<dbReference type="AlphaFoldDB" id="A0A7H9AM38"/>
<dbReference type="KEGG" id="cagg:HYG79_03780"/>
<protein>
    <recommendedName>
        <fullName evidence="3">Lipoprotein</fullName>
    </recommendedName>
</protein>